<name>A0A5S4ZVC7_9FIRM</name>
<keyword evidence="1" id="KW-0436">Ligase</keyword>
<organism evidence="7 8">
    <name type="scientific">Desulfallas thermosapovorans DSM 6562</name>
    <dbReference type="NCBI Taxonomy" id="1121431"/>
    <lineage>
        <taxon>Bacteria</taxon>
        <taxon>Bacillati</taxon>
        <taxon>Bacillota</taxon>
        <taxon>Clostridia</taxon>
        <taxon>Eubacteriales</taxon>
        <taxon>Desulfallaceae</taxon>
        <taxon>Desulfallas</taxon>
    </lineage>
</organism>
<dbReference type="RefSeq" id="WP_166510799.1">
    <property type="nucleotide sequence ID" value="NZ_VNHM01000003.1"/>
</dbReference>
<keyword evidence="8" id="KW-1185">Reference proteome</keyword>
<comment type="caution">
    <text evidence="7">The sequence shown here is derived from an EMBL/GenBank/DDBJ whole genome shotgun (WGS) entry which is preliminary data.</text>
</comment>
<dbReference type="InterPro" id="IPR003781">
    <property type="entry name" value="CoA-bd"/>
</dbReference>
<dbReference type="SMART" id="SM00881">
    <property type="entry name" value="CoA_binding"/>
    <property type="match status" value="1"/>
</dbReference>
<dbReference type="Gene3D" id="3.40.50.720">
    <property type="entry name" value="NAD(P)-binding Rossmann-like Domain"/>
    <property type="match status" value="1"/>
</dbReference>
<dbReference type="PANTHER" id="PTHR43334:SF1">
    <property type="entry name" value="3-HYDROXYPROPIONATE--COA LIGASE [ADP-FORMING]"/>
    <property type="match status" value="1"/>
</dbReference>
<dbReference type="FunFam" id="3.30.1490.20:FF:000020">
    <property type="entry name" value="Protein lysine acetyltransferase"/>
    <property type="match status" value="1"/>
</dbReference>
<evidence type="ECO:0000256" key="3">
    <source>
        <dbReference type="ARBA" id="ARBA00022840"/>
    </source>
</evidence>
<dbReference type="Pfam" id="PF13607">
    <property type="entry name" value="Succ_CoA_lig"/>
    <property type="match status" value="1"/>
</dbReference>
<dbReference type="Pfam" id="PF19045">
    <property type="entry name" value="Ligase_CoA_2"/>
    <property type="match status" value="1"/>
</dbReference>
<protein>
    <submittedName>
        <fullName evidence="7">Acetyltransferase</fullName>
    </submittedName>
</protein>
<evidence type="ECO:0000259" key="6">
    <source>
        <dbReference type="PROSITE" id="PS50975"/>
    </source>
</evidence>
<dbReference type="InterPro" id="IPR043938">
    <property type="entry name" value="Ligase_CoA_dom"/>
</dbReference>
<gene>
    <name evidence="7" type="ORF">LX24_00751</name>
</gene>
<keyword evidence="7" id="KW-0808">Transferase</keyword>
<dbReference type="Gene3D" id="3.30.470.20">
    <property type="entry name" value="ATP-grasp fold, B domain"/>
    <property type="match status" value="1"/>
</dbReference>
<proteinExistence type="inferred from homology"/>
<dbReference type="InterPro" id="IPR011761">
    <property type="entry name" value="ATP-grasp"/>
</dbReference>
<keyword evidence="2 5" id="KW-0547">Nucleotide-binding</keyword>
<dbReference type="SUPFAM" id="SSF52210">
    <property type="entry name" value="Succinyl-CoA synthetase domains"/>
    <property type="match status" value="2"/>
</dbReference>
<dbReference type="InterPro" id="IPR051538">
    <property type="entry name" value="Acyl-CoA_Synth/Transferase"/>
</dbReference>
<evidence type="ECO:0000256" key="1">
    <source>
        <dbReference type="ARBA" id="ARBA00022598"/>
    </source>
</evidence>
<dbReference type="GO" id="GO:0016740">
    <property type="term" value="F:transferase activity"/>
    <property type="evidence" value="ECO:0007669"/>
    <property type="project" value="UniProtKB-KW"/>
</dbReference>
<dbReference type="GO" id="GO:0005524">
    <property type="term" value="F:ATP binding"/>
    <property type="evidence" value="ECO:0007669"/>
    <property type="project" value="UniProtKB-UniRule"/>
</dbReference>
<dbReference type="EMBL" id="VNHM01000003">
    <property type="protein sequence ID" value="TYO96941.1"/>
    <property type="molecule type" value="Genomic_DNA"/>
</dbReference>
<dbReference type="GO" id="GO:0046872">
    <property type="term" value="F:metal ion binding"/>
    <property type="evidence" value="ECO:0007669"/>
    <property type="project" value="InterPro"/>
</dbReference>
<dbReference type="SUPFAM" id="SSF51735">
    <property type="entry name" value="NAD(P)-binding Rossmann-fold domains"/>
    <property type="match status" value="1"/>
</dbReference>
<dbReference type="InterPro" id="IPR016102">
    <property type="entry name" value="Succinyl-CoA_synth-like"/>
</dbReference>
<dbReference type="Pfam" id="PF13549">
    <property type="entry name" value="ATP-grasp_5"/>
    <property type="match status" value="1"/>
</dbReference>
<comment type="similarity">
    <text evidence="4">In the N-terminal section; belongs to the acetate CoA ligase alpha subunit family.</text>
</comment>
<sequence length="720" mass="76591">MTQTAQQLIDELKPLFDPQSIALIGASTDFSKPNGRPLELLLKHGYRGRIYPVNPKYNEIAGIKCYSSLDEVPGEIDMAIIAVAAASVPGMLRACGVRGVRSAVVFSSGFAEVGTKGVALQQEIAAIAREYNIKMCGPNCLGLLNAANGVMATFATVPIHAGQVSSRLLGFITQSGAFGAVIYMLATQRGVGFNYFVSVGNEASLEFSDFLEYMLSDPETRVIGGYMEGAKDGAKLRRVAEKALQVGKPVILIKVGKSAVGARAASSHTGSLAGADRVYDAFFRQTGIIRIDSMEELVALVDLFAGGKLPAGNRVGIVSTSGGAGVLMADKCDELGLVVPEISPPNREHLESMLPGFASAQNPVDITGQIMNDPGLLKQCLETIVKDPGIHSILSFFALSGPRAEEMARDIVEVYNSTGKPMVMITWCSEGNESNVHAYKILKQAGIPIIEEPVQAVRALASLVQFSQTRQKRLNEAQSGPYRPAYDRDKARLLLQQHPFGERESKALLAHCGVPVAAGKTAATPEQALQAAREIGYPVVMKVDAPQIKHKTEAGAVRLNIASDEELVAAFAEITASARRYAPDAGVRGVLVEEMLPPGTEVIVGAVQDPVFGPTVMVGLGGIFVEALEDVAFRVAPITRQDARDMLAELKGGRILQGLRGRPAADIDALVDVLLKVSALAVDFKEEIVEIDINPLLVYPAGQGVRAADALLVKKNSDGI</sequence>
<dbReference type="GO" id="GO:0043758">
    <property type="term" value="F:acetate-CoA ligase (ADP-forming) activity"/>
    <property type="evidence" value="ECO:0007669"/>
    <property type="project" value="InterPro"/>
</dbReference>
<evidence type="ECO:0000313" key="8">
    <source>
        <dbReference type="Proteomes" id="UP000323166"/>
    </source>
</evidence>
<evidence type="ECO:0000256" key="4">
    <source>
        <dbReference type="ARBA" id="ARBA00060888"/>
    </source>
</evidence>
<dbReference type="AlphaFoldDB" id="A0A5S4ZVC7"/>
<dbReference type="Proteomes" id="UP000323166">
    <property type="component" value="Unassembled WGS sequence"/>
</dbReference>
<accession>A0A5S4ZVC7</accession>
<dbReference type="InterPro" id="IPR036291">
    <property type="entry name" value="NAD(P)-bd_dom_sf"/>
</dbReference>
<dbReference type="PROSITE" id="PS50975">
    <property type="entry name" value="ATP_GRASP"/>
    <property type="match status" value="1"/>
</dbReference>
<dbReference type="PANTHER" id="PTHR43334">
    <property type="entry name" value="ACETATE--COA LIGASE [ADP-FORMING]"/>
    <property type="match status" value="1"/>
</dbReference>
<feature type="domain" description="ATP-grasp" evidence="6">
    <location>
        <begin position="506"/>
        <end position="542"/>
    </location>
</feature>
<dbReference type="InterPro" id="IPR032875">
    <property type="entry name" value="Succ_CoA_lig_flav_dom"/>
</dbReference>
<dbReference type="Gene3D" id="3.40.50.261">
    <property type="entry name" value="Succinyl-CoA synthetase domains"/>
    <property type="match status" value="2"/>
</dbReference>
<dbReference type="InterPro" id="IPR013815">
    <property type="entry name" value="ATP_grasp_subdomain_1"/>
</dbReference>
<evidence type="ECO:0000256" key="5">
    <source>
        <dbReference type="PROSITE-ProRule" id="PRU00409"/>
    </source>
</evidence>
<evidence type="ECO:0000313" key="7">
    <source>
        <dbReference type="EMBL" id="TYO96941.1"/>
    </source>
</evidence>
<keyword evidence="3 5" id="KW-0067">ATP-binding</keyword>
<evidence type="ECO:0000256" key="2">
    <source>
        <dbReference type="ARBA" id="ARBA00022741"/>
    </source>
</evidence>
<dbReference type="Pfam" id="PF13380">
    <property type="entry name" value="CoA_binding_2"/>
    <property type="match status" value="1"/>
</dbReference>
<dbReference type="SUPFAM" id="SSF56059">
    <property type="entry name" value="Glutathione synthetase ATP-binding domain-like"/>
    <property type="match status" value="1"/>
</dbReference>
<reference evidence="7 8" key="1">
    <citation type="submission" date="2019-07" db="EMBL/GenBank/DDBJ databases">
        <title>Genomic Encyclopedia of Type Strains, Phase I: the one thousand microbial genomes (KMG-I) project.</title>
        <authorList>
            <person name="Kyrpides N."/>
        </authorList>
    </citation>
    <scope>NUCLEOTIDE SEQUENCE [LARGE SCALE GENOMIC DNA]</scope>
    <source>
        <strain evidence="7 8">DSM 6562</strain>
    </source>
</reference>
<dbReference type="Gene3D" id="3.30.1490.20">
    <property type="entry name" value="ATP-grasp fold, A domain"/>
    <property type="match status" value="1"/>
</dbReference>